<dbReference type="RefSeq" id="WP_110030308.1">
    <property type="nucleotide sequence ID" value="NZ_QGTR01000001.1"/>
</dbReference>
<evidence type="ECO:0000259" key="1">
    <source>
        <dbReference type="Pfam" id="PF17194"/>
    </source>
</evidence>
<keyword evidence="3" id="KW-1185">Reference proteome</keyword>
<comment type="caution">
    <text evidence="2">The sequence shown here is derived from an EMBL/GenBank/DDBJ whole genome shotgun (WGS) entry which is preliminary data.</text>
</comment>
<evidence type="ECO:0000313" key="2">
    <source>
        <dbReference type="EMBL" id="PWW03797.1"/>
    </source>
</evidence>
<dbReference type="InterPro" id="IPR033455">
    <property type="entry name" value="AbiEi_3_N"/>
</dbReference>
<sequence>MVEQNTPRLNRLEQDLPEGLLVDGAWLEKRGYASNLRTYYAKNGWLSQPTRGVYGRIRGPLKWQQVIISLQTILEYSPLIVGGRTALELQGLTHYLSQDIREVHLYGPKAPPTWVHKLPLDQRFVYHNDRRLFHNNPVHYGISSLAWDVKSNRGRDLTRLQGGDVTSMAWGQWDWPLTLSTPERAVLELLDELPSRESFHHADKIMEGLSTLSPRRMQKLLADCASVKVKRLFFFFADRQGHAWLKRLDRSAIDLGSGKRMLAKGGRYDPVYQITVPGDLDANQ</sequence>
<feature type="domain" description="Transcriptional regulator AbiEi antitoxin N-terminal" evidence="1">
    <location>
        <begin position="7"/>
        <end position="97"/>
    </location>
</feature>
<proteinExistence type="predicted"/>
<dbReference type="OrthoDB" id="1550938at2"/>
<gene>
    <name evidence="2" type="ORF">DFR52_101485</name>
</gene>
<dbReference type="EMBL" id="QGTR01000001">
    <property type="protein sequence ID" value="PWW03797.1"/>
    <property type="molecule type" value="Genomic_DNA"/>
</dbReference>
<dbReference type="AlphaFoldDB" id="A0A317PS68"/>
<dbReference type="InterPro" id="IPR021561">
    <property type="entry name" value="AbiEi_3"/>
</dbReference>
<accession>A0A317PS68</accession>
<organism evidence="2 3">
    <name type="scientific">Hoeflea marina</name>
    <dbReference type="NCBI Taxonomy" id="274592"/>
    <lineage>
        <taxon>Bacteria</taxon>
        <taxon>Pseudomonadati</taxon>
        <taxon>Pseudomonadota</taxon>
        <taxon>Alphaproteobacteria</taxon>
        <taxon>Hyphomicrobiales</taxon>
        <taxon>Rhizobiaceae</taxon>
        <taxon>Hoeflea</taxon>
    </lineage>
</organism>
<name>A0A317PS68_9HYPH</name>
<dbReference type="Pfam" id="PF11459">
    <property type="entry name" value="AbiEi_3"/>
    <property type="match status" value="1"/>
</dbReference>
<dbReference type="Pfam" id="PF17194">
    <property type="entry name" value="AbiEi_3_N"/>
    <property type="match status" value="1"/>
</dbReference>
<protein>
    <submittedName>
        <fullName evidence="2">Transcriptional regulator with AbiEi antitoxin domain of type IV toxin-antitoxin system</fullName>
    </submittedName>
</protein>
<reference evidence="2 3" key="1">
    <citation type="submission" date="2018-05" db="EMBL/GenBank/DDBJ databases">
        <title>Genomic Encyclopedia of Type Strains, Phase IV (KMG-IV): sequencing the most valuable type-strain genomes for metagenomic binning, comparative biology and taxonomic classification.</title>
        <authorList>
            <person name="Goeker M."/>
        </authorList>
    </citation>
    <scope>NUCLEOTIDE SEQUENCE [LARGE SCALE GENOMIC DNA]</scope>
    <source>
        <strain evidence="2 3">DSM 16791</strain>
    </source>
</reference>
<evidence type="ECO:0000313" key="3">
    <source>
        <dbReference type="Proteomes" id="UP000246352"/>
    </source>
</evidence>
<dbReference type="Proteomes" id="UP000246352">
    <property type="component" value="Unassembled WGS sequence"/>
</dbReference>